<dbReference type="EMBL" id="LR796277">
    <property type="protein sequence ID" value="CAB4133804.1"/>
    <property type="molecule type" value="Genomic_DNA"/>
</dbReference>
<name>A0A6J5LGU6_9CAUD</name>
<reference evidence="1" key="1">
    <citation type="submission" date="2020-04" db="EMBL/GenBank/DDBJ databases">
        <authorList>
            <person name="Chiriac C."/>
            <person name="Salcher M."/>
            <person name="Ghai R."/>
            <person name="Kavagutti S V."/>
        </authorList>
    </citation>
    <scope>NUCLEOTIDE SEQUENCE</scope>
</reference>
<protein>
    <submittedName>
        <fullName evidence="1">Uncharacterized protein</fullName>
    </submittedName>
</protein>
<gene>
    <name evidence="1" type="ORF">UFOVP264_26</name>
</gene>
<evidence type="ECO:0000313" key="1">
    <source>
        <dbReference type="EMBL" id="CAB4133804.1"/>
    </source>
</evidence>
<sequence>MKIMLAILLTLAINTSYANVIGPNSQGIYKVDQWGSKKA</sequence>
<proteinExistence type="predicted"/>
<organism evidence="1">
    <name type="scientific">uncultured Caudovirales phage</name>
    <dbReference type="NCBI Taxonomy" id="2100421"/>
    <lineage>
        <taxon>Viruses</taxon>
        <taxon>Duplodnaviria</taxon>
        <taxon>Heunggongvirae</taxon>
        <taxon>Uroviricota</taxon>
        <taxon>Caudoviricetes</taxon>
        <taxon>Peduoviridae</taxon>
        <taxon>Maltschvirus</taxon>
        <taxon>Maltschvirus maltsch</taxon>
    </lineage>
</organism>
<accession>A0A6J5LGU6</accession>